<name>A0A5B1CQX4_9BACT</name>
<dbReference type="SUPFAM" id="SSF53335">
    <property type="entry name" value="S-adenosyl-L-methionine-dependent methyltransferases"/>
    <property type="match status" value="1"/>
</dbReference>
<evidence type="ECO:0008006" key="3">
    <source>
        <dbReference type="Google" id="ProtNLM"/>
    </source>
</evidence>
<organism evidence="1 2">
    <name type="scientific">Rubripirellula obstinata</name>
    <dbReference type="NCBI Taxonomy" id="406547"/>
    <lineage>
        <taxon>Bacteria</taxon>
        <taxon>Pseudomonadati</taxon>
        <taxon>Planctomycetota</taxon>
        <taxon>Planctomycetia</taxon>
        <taxon>Pirellulales</taxon>
        <taxon>Pirellulaceae</taxon>
        <taxon>Rubripirellula</taxon>
    </lineage>
</organism>
<dbReference type="InterPro" id="IPR029063">
    <property type="entry name" value="SAM-dependent_MTases_sf"/>
</dbReference>
<gene>
    <name evidence="1" type="ORF">LF1_41990</name>
</gene>
<proteinExistence type="predicted"/>
<keyword evidence="2" id="KW-1185">Reference proteome</keyword>
<dbReference type="Proteomes" id="UP000322699">
    <property type="component" value="Unassembled WGS sequence"/>
</dbReference>
<dbReference type="AlphaFoldDB" id="A0A5B1CQX4"/>
<protein>
    <recommendedName>
        <fullName evidence="3">THUMP-like domain-containing protein</fullName>
    </recommendedName>
</protein>
<sequence length="418" mass="45155">MSEDKATTAKSITAAEFLENKDRCTAAAIELAGQKTISAKLHSDLRTRFGDTLAGLIVESASLQTKARRKFGDIPASEHAVWWATRRSLQQATPWQVAKLKAGWFGQADVLDLCCAIGGDSIALAARGGAMTAVDRDPVLVAMAGANLATSLPKAVWQTQCQDVVGFQIPKGTAVHIDPDRRSDDKHRGTRAESFSPSWDEVVPIIDQSDSAIVKLAPATELDWQPSDRPSHRCWIALQGTVREQALLVGDSVKMAGLVDQQKSAFRMAADGSWHRFAPKNAIDNQVAANDHPGTWLIDPVSSVRAAGLTESFAATHSLGTLGGLSGFLTSSDDDLPDEVSAMATTGRIVWTGSANDRKLRRELRSHGWFPETVKCRGADRDPAEVFRRYRDCGDVPVTLWLGRIGKKVYAAISLVSG</sequence>
<comment type="caution">
    <text evidence="1">The sequence shown here is derived from an EMBL/GenBank/DDBJ whole genome shotgun (WGS) entry which is preliminary data.</text>
</comment>
<dbReference type="OrthoDB" id="9810570at2"/>
<evidence type="ECO:0000313" key="1">
    <source>
        <dbReference type="EMBL" id="KAA1261644.1"/>
    </source>
</evidence>
<evidence type="ECO:0000313" key="2">
    <source>
        <dbReference type="Proteomes" id="UP000322699"/>
    </source>
</evidence>
<dbReference type="CDD" id="cd02440">
    <property type="entry name" value="AdoMet_MTases"/>
    <property type="match status" value="1"/>
</dbReference>
<reference evidence="1 2" key="1">
    <citation type="submission" date="2019-08" db="EMBL/GenBank/DDBJ databases">
        <title>Deep-cultivation of Planctomycetes and their phenomic and genomic characterization uncovers novel biology.</title>
        <authorList>
            <person name="Wiegand S."/>
            <person name="Jogler M."/>
            <person name="Boedeker C."/>
            <person name="Pinto D."/>
            <person name="Vollmers J."/>
            <person name="Rivas-Marin E."/>
            <person name="Kohn T."/>
            <person name="Peeters S.H."/>
            <person name="Heuer A."/>
            <person name="Rast P."/>
            <person name="Oberbeckmann S."/>
            <person name="Bunk B."/>
            <person name="Jeske O."/>
            <person name="Meyerdierks A."/>
            <person name="Storesund J.E."/>
            <person name="Kallscheuer N."/>
            <person name="Luecker S."/>
            <person name="Lage O.M."/>
            <person name="Pohl T."/>
            <person name="Merkel B.J."/>
            <person name="Hornburger P."/>
            <person name="Mueller R.-W."/>
            <person name="Bruemmer F."/>
            <person name="Labrenz M."/>
            <person name="Spormann A.M."/>
            <person name="Op Den Camp H."/>
            <person name="Overmann J."/>
            <person name="Amann R."/>
            <person name="Jetten M.S.M."/>
            <person name="Mascher T."/>
            <person name="Medema M.H."/>
            <person name="Devos D.P."/>
            <person name="Kaster A.-K."/>
            <person name="Ovreas L."/>
            <person name="Rohde M."/>
            <person name="Galperin M.Y."/>
            <person name="Jogler C."/>
        </authorList>
    </citation>
    <scope>NUCLEOTIDE SEQUENCE [LARGE SCALE GENOMIC DNA]</scope>
    <source>
        <strain evidence="1 2">LF1</strain>
    </source>
</reference>
<dbReference type="EMBL" id="VRLW01000001">
    <property type="protein sequence ID" value="KAA1261644.1"/>
    <property type="molecule type" value="Genomic_DNA"/>
</dbReference>
<accession>A0A5B1CQX4</accession>
<dbReference type="RefSeq" id="WP_149752951.1">
    <property type="nucleotide sequence ID" value="NZ_LWSK01000034.1"/>
</dbReference>
<dbReference type="Gene3D" id="3.40.50.150">
    <property type="entry name" value="Vaccinia Virus protein VP39"/>
    <property type="match status" value="1"/>
</dbReference>